<protein>
    <submittedName>
        <fullName evidence="2">Uncharacterized protein</fullName>
    </submittedName>
</protein>
<keyword evidence="1" id="KW-0175">Coiled coil</keyword>
<feature type="coiled-coil region" evidence="1">
    <location>
        <begin position="51"/>
        <end position="78"/>
    </location>
</feature>
<dbReference type="RefSeq" id="WP_118159251.1">
    <property type="nucleotide sequence ID" value="NZ_JADNGL010000002.1"/>
</dbReference>
<reference evidence="2" key="1">
    <citation type="submission" date="2023-01" db="EMBL/GenBank/DDBJ databases">
        <title>Human gut microbiome strain richness.</title>
        <authorList>
            <person name="Chen-Liaw A."/>
        </authorList>
    </citation>
    <scope>NUCLEOTIDE SEQUENCE</scope>
    <source>
        <strain evidence="2">1001275st1_F4_1001275B_160808</strain>
    </source>
</reference>
<gene>
    <name evidence="2" type="ORF">PNU62_01745</name>
</gene>
<evidence type="ECO:0000313" key="3">
    <source>
        <dbReference type="Proteomes" id="UP001211015"/>
    </source>
</evidence>
<name>A0AAW6E7R2_9FIRM</name>
<dbReference type="AlphaFoldDB" id="A0AAW6E7R2"/>
<evidence type="ECO:0000313" key="2">
    <source>
        <dbReference type="EMBL" id="MDB8743729.1"/>
    </source>
</evidence>
<sequence length="81" mass="9323">MLKQNPGRASVFEELIHATQYRNGENDGSYVSRLNCEIKAQKKLLRNNKAYKLTETEVEQTKIALQQYESELKAYNEKGGD</sequence>
<evidence type="ECO:0000256" key="1">
    <source>
        <dbReference type="SAM" id="Coils"/>
    </source>
</evidence>
<proteinExistence type="predicted"/>
<dbReference type="Proteomes" id="UP001211015">
    <property type="component" value="Unassembled WGS sequence"/>
</dbReference>
<dbReference type="EMBL" id="JAQMLV010000002">
    <property type="protein sequence ID" value="MDB8743729.1"/>
    <property type="molecule type" value="Genomic_DNA"/>
</dbReference>
<accession>A0AAW6E7R2</accession>
<comment type="caution">
    <text evidence="2">The sequence shown here is derived from an EMBL/GenBank/DDBJ whole genome shotgun (WGS) entry which is preliminary data.</text>
</comment>
<organism evidence="2 3">
    <name type="scientific">Ruminococcus bicirculans</name>
    <name type="common">ex Wegman et al. 2014</name>
    <dbReference type="NCBI Taxonomy" id="1160721"/>
    <lineage>
        <taxon>Bacteria</taxon>
        <taxon>Bacillati</taxon>
        <taxon>Bacillota</taxon>
        <taxon>Clostridia</taxon>
        <taxon>Eubacteriales</taxon>
        <taxon>Oscillospiraceae</taxon>
        <taxon>Ruminococcus</taxon>
    </lineage>
</organism>